<reference evidence="4" key="1">
    <citation type="journal article" date="2012" name="Nat. Biotechnol.">
        <title>Draft genome sequence of pigeonpea (Cajanus cajan), an orphan legume crop of resource-poor farmers.</title>
        <authorList>
            <person name="Varshney R.K."/>
            <person name="Chen W."/>
            <person name="Li Y."/>
            <person name="Bharti A.K."/>
            <person name="Saxena R.K."/>
            <person name="Schlueter J.A."/>
            <person name="Donoghue M.T."/>
            <person name="Azam S."/>
            <person name="Fan G."/>
            <person name="Whaley A.M."/>
            <person name="Farmer A.D."/>
            <person name="Sheridan J."/>
            <person name="Iwata A."/>
            <person name="Tuteja R."/>
            <person name="Penmetsa R.V."/>
            <person name="Wu W."/>
            <person name="Upadhyaya H.D."/>
            <person name="Yang S.P."/>
            <person name="Shah T."/>
            <person name="Saxena K.B."/>
            <person name="Michael T."/>
            <person name="McCombie W.R."/>
            <person name="Yang B."/>
            <person name="Zhang G."/>
            <person name="Yang H."/>
            <person name="Wang J."/>
            <person name="Spillane C."/>
            <person name="Cook D.R."/>
            <person name="May G.D."/>
            <person name="Xu X."/>
            <person name="Jackson S.A."/>
        </authorList>
    </citation>
    <scope>NUCLEOTIDE SEQUENCE [LARGE SCALE GENOMIC DNA]</scope>
</reference>
<dbReference type="GO" id="GO:0046983">
    <property type="term" value="F:protein dimerization activity"/>
    <property type="evidence" value="ECO:0007669"/>
    <property type="project" value="InterPro"/>
</dbReference>
<feature type="domain" description="DUF659" evidence="2">
    <location>
        <begin position="76"/>
        <end position="162"/>
    </location>
</feature>
<evidence type="ECO:0008006" key="6">
    <source>
        <dbReference type="Google" id="ProtNLM"/>
    </source>
</evidence>
<dbReference type="InterPro" id="IPR008906">
    <property type="entry name" value="HATC_C_dom"/>
</dbReference>
<dbReference type="Gramene" id="C.cajan_40989.t">
    <property type="protein sequence ID" value="C.cajan_40989.t"/>
    <property type="gene ID" value="C.cajan_40989"/>
</dbReference>
<dbReference type="Pfam" id="PF05699">
    <property type="entry name" value="Dimer_Tnp_hAT"/>
    <property type="match status" value="1"/>
</dbReference>
<dbReference type="Proteomes" id="UP000075243">
    <property type="component" value="Unassembled WGS sequence"/>
</dbReference>
<feature type="transmembrane region" description="Helical" evidence="1">
    <location>
        <begin position="266"/>
        <end position="293"/>
    </location>
</feature>
<evidence type="ECO:0000313" key="4">
    <source>
        <dbReference type="EMBL" id="KYP38633.1"/>
    </source>
</evidence>
<evidence type="ECO:0000313" key="5">
    <source>
        <dbReference type="Proteomes" id="UP000075243"/>
    </source>
</evidence>
<evidence type="ECO:0000259" key="3">
    <source>
        <dbReference type="Pfam" id="PF05699"/>
    </source>
</evidence>
<dbReference type="InterPro" id="IPR012337">
    <property type="entry name" value="RNaseH-like_sf"/>
</dbReference>
<dbReference type="PANTHER" id="PTHR32166:SF88">
    <property type="entry name" value="HAT TRANSPOSON SUPERFAMILY"/>
    <property type="match status" value="1"/>
</dbReference>
<proteinExistence type="predicted"/>
<dbReference type="EMBL" id="KQ483982">
    <property type="protein sequence ID" value="KYP38633.1"/>
    <property type="molecule type" value="Genomic_DNA"/>
</dbReference>
<dbReference type="InterPro" id="IPR007021">
    <property type="entry name" value="DUF659"/>
</dbReference>
<evidence type="ECO:0000256" key="1">
    <source>
        <dbReference type="SAM" id="Phobius"/>
    </source>
</evidence>
<dbReference type="PANTHER" id="PTHR32166">
    <property type="entry name" value="OSJNBA0013A04.12 PROTEIN"/>
    <property type="match status" value="1"/>
</dbReference>
<protein>
    <recommendedName>
        <fullName evidence="6">HAT C-terminal dimerisation domain-containing protein</fullName>
    </recommendedName>
</protein>
<sequence>MPITSKAQPTLKSVLQRKEVIDKCDLAITKWFIDAFAPFNATNLAYFQYMIDAICSMSPGCKVPSMHIICGHLLNRQTLINFLVYCPKGTVFLKYVDVSHASKIIMLYKLFKEAVIYVGPKNIVHMVTDNASNYVATSRLLEVEFPKLFCILPKKDGLRAMVTSKERTSSTYAKEEKEKKFVEQVLDSGRNKKKVEPYLKMIDNHVEIDFGRNLQKLVICVLSQTCSASDCERNWSVFKHIHSKRRNRLEHQKFNDLTIQPISSDIGIFFTLLFHYFVFVITKFEFVITNLYLNCFHR</sequence>
<gene>
    <name evidence="4" type="ORF">KK1_040108</name>
</gene>
<name>A0A151R806_CAJCA</name>
<dbReference type="SUPFAM" id="SSF53098">
    <property type="entry name" value="Ribonuclease H-like"/>
    <property type="match status" value="1"/>
</dbReference>
<keyword evidence="1" id="KW-1133">Transmembrane helix</keyword>
<dbReference type="Pfam" id="PF04937">
    <property type="entry name" value="DUF659"/>
    <property type="match status" value="1"/>
</dbReference>
<dbReference type="STRING" id="3821.A0A151R806"/>
<evidence type="ECO:0000259" key="2">
    <source>
        <dbReference type="Pfam" id="PF04937"/>
    </source>
</evidence>
<keyword evidence="1" id="KW-0472">Membrane</keyword>
<dbReference type="AlphaFoldDB" id="A0A151R806"/>
<keyword evidence="1" id="KW-0812">Transmembrane</keyword>
<accession>A0A151R806</accession>
<feature type="domain" description="HAT C-terminal dimerisation" evidence="3">
    <location>
        <begin position="213"/>
        <end position="258"/>
    </location>
</feature>
<organism evidence="4 5">
    <name type="scientific">Cajanus cajan</name>
    <name type="common">Pigeon pea</name>
    <name type="synonym">Cajanus indicus</name>
    <dbReference type="NCBI Taxonomy" id="3821"/>
    <lineage>
        <taxon>Eukaryota</taxon>
        <taxon>Viridiplantae</taxon>
        <taxon>Streptophyta</taxon>
        <taxon>Embryophyta</taxon>
        <taxon>Tracheophyta</taxon>
        <taxon>Spermatophyta</taxon>
        <taxon>Magnoliopsida</taxon>
        <taxon>eudicotyledons</taxon>
        <taxon>Gunneridae</taxon>
        <taxon>Pentapetalae</taxon>
        <taxon>rosids</taxon>
        <taxon>fabids</taxon>
        <taxon>Fabales</taxon>
        <taxon>Fabaceae</taxon>
        <taxon>Papilionoideae</taxon>
        <taxon>50 kb inversion clade</taxon>
        <taxon>NPAAA clade</taxon>
        <taxon>indigoferoid/millettioid clade</taxon>
        <taxon>Phaseoleae</taxon>
        <taxon>Cajanus</taxon>
    </lineage>
</organism>
<keyword evidence="5" id="KW-1185">Reference proteome</keyword>